<dbReference type="InterPro" id="IPR012337">
    <property type="entry name" value="RNaseH-like_sf"/>
</dbReference>
<dbReference type="AlphaFoldDB" id="A0A9N9NRG4"/>
<name>A0A9N9NRG4_9GLOM</name>
<evidence type="ECO:0000313" key="7">
    <source>
        <dbReference type="Proteomes" id="UP000789396"/>
    </source>
</evidence>
<protein>
    <submittedName>
        <fullName evidence="6">13610_t:CDS:1</fullName>
    </submittedName>
</protein>
<keyword evidence="5" id="KW-0539">Nucleus</keyword>
<dbReference type="GO" id="GO:0005634">
    <property type="term" value="C:nucleus"/>
    <property type="evidence" value="ECO:0007669"/>
    <property type="project" value="UniProtKB-SubCell"/>
</dbReference>
<keyword evidence="7" id="KW-1185">Reference proteome</keyword>
<dbReference type="InterPro" id="IPR052035">
    <property type="entry name" value="ZnF_BED_domain_contain"/>
</dbReference>
<evidence type="ECO:0000256" key="4">
    <source>
        <dbReference type="ARBA" id="ARBA00022833"/>
    </source>
</evidence>
<dbReference type="GO" id="GO:0008270">
    <property type="term" value="F:zinc ion binding"/>
    <property type="evidence" value="ECO:0007669"/>
    <property type="project" value="UniProtKB-KW"/>
</dbReference>
<dbReference type="PANTHER" id="PTHR46481:SF10">
    <property type="entry name" value="ZINC FINGER BED DOMAIN-CONTAINING PROTEIN 39"/>
    <property type="match status" value="1"/>
</dbReference>
<dbReference type="SUPFAM" id="SSF53098">
    <property type="entry name" value="Ribonuclease H-like"/>
    <property type="match status" value="1"/>
</dbReference>
<keyword evidence="2" id="KW-0479">Metal-binding</keyword>
<proteinExistence type="predicted"/>
<accession>A0A9N9NRG4</accession>
<evidence type="ECO:0000256" key="3">
    <source>
        <dbReference type="ARBA" id="ARBA00022771"/>
    </source>
</evidence>
<sequence length="344" mass="39667">PEDDMVLEPEDDMVLEPEDDMVLDPENDNLDGTEFGNTDVNEDSVLSQPISQDLVRKRKKIERPGTMIEGGRVKVVVKENNKCEFSVISESSQTMIVQAFEKIKKYTPTNPKQKNLDHNIAAFIVEELQPFSIIQSQAFKRIIEGLDVQANVLSYDRLKEILINSEDKVLQNLHEYTFDSAEISHISFTTDMWTSNNGDPYIGLTLHWVNNNFQAKEMIDNLQLKHIIVSGTIDNGSNIKSCLEKLKRKYGIFNIHCFGYTLQLAINNALKECFEITNLIKKCKDVVSHFSGSPKQKQFLLEAQIEMEDWDNFLFVVCDVSTRWNLTFYMLKWLTTLKPAMYKY</sequence>
<comment type="subcellular location">
    <subcellularLocation>
        <location evidence="1">Nucleus</location>
    </subcellularLocation>
</comment>
<reference evidence="6" key="1">
    <citation type="submission" date="2021-06" db="EMBL/GenBank/DDBJ databases">
        <authorList>
            <person name="Kallberg Y."/>
            <person name="Tangrot J."/>
            <person name="Rosling A."/>
        </authorList>
    </citation>
    <scope>NUCLEOTIDE SEQUENCE</scope>
    <source>
        <strain evidence="6">IN212</strain>
    </source>
</reference>
<evidence type="ECO:0000256" key="5">
    <source>
        <dbReference type="ARBA" id="ARBA00023242"/>
    </source>
</evidence>
<keyword evidence="4" id="KW-0862">Zinc</keyword>
<dbReference type="OrthoDB" id="2414695at2759"/>
<gene>
    <name evidence="6" type="ORF">RFULGI_LOCUS13598</name>
</gene>
<keyword evidence="3" id="KW-0863">Zinc-finger</keyword>
<dbReference type="PANTHER" id="PTHR46481">
    <property type="entry name" value="ZINC FINGER BED DOMAIN-CONTAINING PROTEIN 4"/>
    <property type="match status" value="1"/>
</dbReference>
<feature type="non-terminal residue" evidence="6">
    <location>
        <position position="1"/>
    </location>
</feature>
<evidence type="ECO:0000256" key="1">
    <source>
        <dbReference type="ARBA" id="ARBA00004123"/>
    </source>
</evidence>
<dbReference type="Proteomes" id="UP000789396">
    <property type="component" value="Unassembled WGS sequence"/>
</dbReference>
<evidence type="ECO:0000256" key="2">
    <source>
        <dbReference type="ARBA" id="ARBA00022723"/>
    </source>
</evidence>
<comment type="caution">
    <text evidence="6">The sequence shown here is derived from an EMBL/GenBank/DDBJ whole genome shotgun (WGS) entry which is preliminary data.</text>
</comment>
<evidence type="ECO:0000313" key="6">
    <source>
        <dbReference type="EMBL" id="CAG8751064.1"/>
    </source>
</evidence>
<dbReference type="EMBL" id="CAJVPZ010036352">
    <property type="protein sequence ID" value="CAG8751064.1"/>
    <property type="molecule type" value="Genomic_DNA"/>
</dbReference>
<feature type="non-terminal residue" evidence="6">
    <location>
        <position position="344"/>
    </location>
</feature>
<organism evidence="6 7">
    <name type="scientific">Racocetra fulgida</name>
    <dbReference type="NCBI Taxonomy" id="60492"/>
    <lineage>
        <taxon>Eukaryota</taxon>
        <taxon>Fungi</taxon>
        <taxon>Fungi incertae sedis</taxon>
        <taxon>Mucoromycota</taxon>
        <taxon>Glomeromycotina</taxon>
        <taxon>Glomeromycetes</taxon>
        <taxon>Diversisporales</taxon>
        <taxon>Gigasporaceae</taxon>
        <taxon>Racocetra</taxon>
    </lineage>
</organism>